<dbReference type="AlphaFoldDB" id="A0A5J4R7C0"/>
<organism evidence="1">
    <name type="scientific">termite gut metagenome</name>
    <dbReference type="NCBI Taxonomy" id="433724"/>
    <lineage>
        <taxon>unclassified sequences</taxon>
        <taxon>metagenomes</taxon>
        <taxon>organismal metagenomes</taxon>
    </lineage>
</organism>
<dbReference type="EMBL" id="SNRY01001719">
    <property type="protein sequence ID" value="KAA6329001.1"/>
    <property type="molecule type" value="Genomic_DNA"/>
</dbReference>
<proteinExistence type="predicted"/>
<sequence length="94" mass="11096">MVFLVTYELRTLDMDYTKLYSFLEKDMGKSAIHVLRDSWWVELEGKPVITQLCDQVRSFMGEKDVLFIIDITDQATNGWLASSSWKWLQERSKI</sequence>
<reference evidence="1" key="1">
    <citation type="submission" date="2019-03" db="EMBL/GenBank/DDBJ databases">
        <title>Single cell metagenomics reveals metabolic interactions within the superorganism composed of flagellate Streblomastix strix and complex community of Bacteroidetes bacteria on its surface.</title>
        <authorList>
            <person name="Treitli S.C."/>
            <person name="Kolisko M."/>
            <person name="Husnik F."/>
            <person name="Keeling P."/>
            <person name="Hampl V."/>
        </authorList>
    </citation>
    <scope>NUCLEOTIDE SEQUENCE</scope>
    <source>
        <strain evidence="1">STM</strain>
    </source>
</reference>
<name>A0A5J4R7C0_9ZZZZ</name>
<gene>
    <name evidence="1" type="ORF">EZS27_022151</name>
</gene>
<protein>
    <submittedName>
        <fullName evidence="1">Uncharacterized protein</fullName>
    </submittedName>
</protein>
<comment type="caution">
    <text evidence="1">The sequence shown here is derived from an EMBL/GenBank/DDBJ whole genome shotgun (WGS) entry which is preliminary data.</text>
</comment>
<accession>A0A5J4R7C0</accession>
<evidence type="ECO:0000313" key="1">
    <source>
        <dbReference type="EMBL" id="KAA6329001.1"/>
    </source>
</evidence>